<protein>
    <recommendedName>
        <fullName evidence="3">Bacteriocin</fullName>
    </recommendedName>
</protein>
<gene>
    <name evidence="1" type="ORF">LF923_0000130</name>
    <name evidence="2" type="ORF">LF929_000170</name>
</gene>
<dbReference type="EMBL" id="CP162411">
    <property type="protein sequence ID" value="XDL14740.1"/>
    <property type="molecule type" value="Genomic_DNA"/>
</dbReference>
<sequence>MKNIIEVVKSMKKSIKPKQNVNGKSLYIGGSTTGNSGHCQGGGGW</sequence>
<dbReference type="GeneID" id="302580042"/>
<evidence type="ECO:0008006" key="3">
    <source>
        <dbReference type="Google" id="ProtNLM"/>
    </source>
</evidence>
<proteinExistence type="predicted"/>
<evidence type="ECO:0000313" key="1">
    <source>
        <dbReference type="EMBL" id="XDL14740.1"/>
    </source>
</evidence>
<accession>A0AB39IT81</accession>
<reference evidence="2" key="1">
    <citation type="submission" date="2024-07" db="EMBL/GenBank/DDBJ databases">
        <authorList>
            <person name="Pedron J."/>
        </authorList>
    </citation>
    <scope>NUCLEOTIDE SEQUENCE</scope>
    <source>
        <strain evidence="2">A003-S1-M15</strain>
        <strain evidence="1">A642-S2-A17</strain>
    </source>
</reference>
<dbReference type="AlphaFoldDB" id="A0AB39IT81"/>
<organism evidence="2">
    <name type="scientific">Dickeya oryzae</name>
    <dbReference type="NCBI Taxonomy" id="1240404"/>
    <lineage>
        <taxon>Bacteria</taxon>
        <taxon>Pseudomonadati</taxon>
        <taxon>Pseudomonadota</taxon>
        <taxon>Gammaproteobacteria</taxon>
        <taxon>Enterobacterales</taxon>
        <taxon>Pectobacteriaceae</taxon>
        <taxon>Dickeya</taxon>
    </lineage>
</organism>
<dbReference type="EMBL" id="CP162670">
    <property type="protein sequence ID" value="XDL24684.1"/>
    <property type="molecule type" value="Genomic_DNA"/>
</dbReference>
<evidence type="ECO:0000313" key="2">
    <source>
        <dbReference type="EMBL" id="XDL24684.1"/>
    </source>
</evidence>
<name>A0AB39IT81_9GAMM</name>
<dbReference type="RefSeq" id="WP_172640051.1">
    <property type="nucleotide sequence ID" value="NZ_CP162411.1"/>
</dbReference>